<dbReference type="Proteomes" id="UP000042958">
    <property type="component" value="Unassembled WGS sequence"/>
</dbReference>
<accession>A0A0F7VDT9</accession>
<keyword evidence="1" id="KW-0812">Transmembrane</keyword>
<evidence type="ECO:0000256" key="1">
    <source>
        <dbReference type="SAM" id="Phobius"/>
    </source>
</evidence>
<evidence type="ECO:0000313" key="3">
    <source>
        <dbReference type="EMBL" id="CEO58846.1"/>
    </source>
</evidence>
<sequence length="428" mass="49155">MDNATSLLASQSLTDAARALLDAAPRQWLPYVLGLLVGYPLLTGSLRYQRMRNMYKKYPYVTRHDMANMTDDHAFEIQKAVAQLEFPFMFIKSLQFALFRTYGIPTISHLLTKTSQFSSPETSLKRYTDTSALVQEMVGNSPTSARAYASFARTRFLHSGYRASGKILDDDMLYTLALFALEPIRFISRYEWRELSDLERCAIGTFWKSAGDALGIGYEKLPSGATGFKDGIQWLEELEAWSEAYEAKCMVPDVKNRETADQTTAVLLYMLPKVLHPVGLQFVSFMMDERLRKAMLYDAPSSVAVIAFSSLLTVRKLFLRYLSLPRPYFLRSVSFTDEPDEHNRFFLTQWEAAPYYVKPTFWNRWGPTALLTRILGRPVPGDERDKYYPQGYSIQDVGPKYFEGKGRKAIEEAMEEFKEYRTGKCPFH</sequence>
<reference evidence="4" key="1">
    <citation type="journal article" date="2015" name="Genome Announc.">
        <title>Draft genome sequence of the fungus Penicillium brasilianum MG11.</title>
        <authorList>
            <person name="Horn F."/>
            <person name="Linde J."/>
            <person name="Mattern D.J."/>
            <person name="Walther G."/>
            <person name="Guthke R."/>
            <person name="Brakhage A.A."/>
            <person name="Valiante V."/>
        </authorList>
    </citation>
    <scope>NUCLEOTIDE SEQUENCE [LARGE SCALE GENOMIC DNA]</scope>
    <source>
        <strain evidence="4">MG11</strain>
    </source>
</reference>
<evidence type="ECO:0000259" key="2">
    <source>
        <dbReference type="Pfam" id="PF09995"/>
    </source>
</evidence>
<dbReference type="PANTHER" id="PTHR36124:SF6">
    <property type="entry name" value="ER-BOUND OXYGENASE MPAB_MPAB'_RUBBER OXYGENASE CATALYTIC DOMAIN-CONTAINING PROTEIN"/>
    <property type="match status" value="1"/>
</dbReference>
<feature type="transmembrane region" description="Helical" evidence="1">
    <location>
        <begin position="299"/>
        <end position="318"/>
    </location>
</feature>
<dbReference type="InterPro" id="IPR018713">
    <property type="entry name" value="MPAB/Lcp_cat_dom"/>
</dbReference>
<dbReference type="EMBL" id="CDHK01000003">
    <property type="protein sequence ID" value="CEO58846.1"/>
    <property type="molecule type" value="Genomic_DNA"/>
</dbReference>
<proteinExistence type="predicted"/>
<dbReference type="STRING" id="104259.A0A0F7VDT9"/>
<protein>
    <recommendedName>
        <fullName evidence="2">ER-bound oxygenase mpaB/mpaB'/Rubber oxygenase catalytic domain-containing protein</fullName>
    </recommendedName>
</protein>
<evidence type="ECO:0000313" key="4">
    <source>
        <dbReference type="Proteomes" id="UP000042958"/>
    </source>
</evidence>
<dbReference type="GO" id="GO:0016491">
    <property type="term" value="F:oxidoreductase activity"/>
    <property type="evidence" value="ECO:0007669"/>
    <property type="project" value="InterPro"/>
</dbReference>
<feature type="domain" description="ER-bound oxygenase mpaB/mpaB'/Rubber oxygenase catalytic" evidence="2">
    <location>
        <begin position="115"/>
        <end position="300"/>
    </location>
</feature>
<keyword evidence="1" id="KW-0472">Membrane</keyword>
<gene>
    <name evidence="3" type="ORF">PMG11_03546</name>
</gene>
<dbReference type="OrthoDB" id="545169at2759"/>
<feature type="transmembrane region" description="Helical" evidence="1">
    <location>
        <begin position="29"/>
        <end position="48"/>
    </location>
</feature>
<organism evidence="3 4">
    <name type="scientific">Penicillium brasilianum</name>
    <dbReference type="NCBI Taxonomy" id="104259"/>
    <lineage>
        <taxon>Eukaryota</taxon>
        <taxon>Fungi</taxon>
        <taxon>Dikarya</taxon>
        <taxon>Ascomycota</taxon>
        <taxon>Pezizomycotina</taxon>
        <taxon>Eurotiomycetes</taxon>
        <taxon>Eurotiomycetidae</taxon>
        <taxon>Eurotiales</taxon>
        <taxon>Aspergillaceae</taxon>
        <taxon>Penicillium</taxon>
    </lineage>
</organism>
<keyword evidence="4" id="KW-1185">Reference proteome</keyword>
<feature type="transmembrane region" description="Helical" evidence="1">
    <location>
        <begin position="266"/>
        <end position="287"/>
    </location>
</feature>
<dbReference type="Pfam" id="PF09995">
    <property type="entry name" value="MPAB_Lcp_cat"/>
    <property type="match status" value="1"/>
</dbReference>
<dbReference type="InterPro" id="IPR046366">
    <property type="entry name" value="MPAB"/>
</dbReference>
<name>A0A0F7VDT9_PENBI</name>
<dbReference type="PANTHER" id="PTHR36124">
    <property type="match status" value="1"/>
</dbReference>
<dbReference type="AlphaFoldDB" id="A0A0F7VDT9"/>
<keyword evidence="1" id="KW-1133">Transmembrane helix</keyword>